<reference evidence="1 2" key="1">
    <citation type="journal article" date="2013" name="Genome Announc.">
        <title>Draft Genome Sequence of the Psychrophilic and Alkaliphilic Rhodonellum psychrophilum Strain GCM71T.</title>
        <authorList>
            <person name="Hauptmann A.L."/>
            <person name="Glaring M.A."/>
            <person name="Hallin P.F."/>
            <person name="Prieme A."/>
            <person name="Stougaard P."/>
        </authorList>
    </citation>
    <scope>NUCLEOTIDE SEQUENCE [LARGE SCALE GENOMIC DNA]</scope>
    <source>
        <strain evidence="1 2">GCM71</strain>
    </source>
</reference>
<dbReference type="EMBL" id="AWXR01000115">
    <property type="protein sequence ID" value="ERM80319.1"/>
    <property type="molecule type" value="Genomic_DNA"/>
</dbReference>
<sequence length="47" mass="5267">MSFLTSDNDQEKNFRKGDTKRCPYCAEYLKKEAIVCKHGGKSLGPGD</sequence>
<comment type="caution">
    <text evidence="1">The sequence shown here is derived from an EMBL/GenBank/DDBJ whole genome shotgun (WGS) entry which is preliminary data.</text>
</comment>
<accession>U5BS20</accession>
<name>U5BS20_9BACT</name>
<evidence type="ECO:0000313" key="2">
    <source>
        <dbReference type="Proteomes" id="UP000016843"/>
    </source>
</evidence>
<dbReference type="AlphaFoldDB" id="U5BS20"/>
<gene>
    <name evidence="1" type="ORF">P872_13890</name>
</gene>
<protein>
    <submittedName>
        <fullName evidence="1">Uncharacterized protein</fullName>
    </submittedName>
</protein>
<keyword evidence="2" id="KW-1185">Reference proteome</keyword>
<dbReference type="Proteomes" id="UP000016843">
    <property type="component" value="Unassembled WGS sequence"/>
</dbReference>
<proteinExistence type="predicted"/>
<organism evidence="1 2">
    <name type="scientific">Rhodonellum psychrophilum GCM71 = DSM 17998</name>
    <dbReference type="NCBI Taxonomy" id="1123057"/>
    <lineage>
        <taxon>Bacteria</taxon>
        <taxon>Pseudomonadati</taxon>
        <taxon>Bacteroidota</taxon>
        <taxon>Cytophagia</taxon>
        <taxon>Cytophagales</taxon>
        <taxon>Cytophagaceae</taxon>
        <taxon>Rhodonellum</taxon>
    </lineage>
</organism>
<evidence type="ECO:0000313" key="1">
    <source>
        <dbReference type="EMBL" id="ERM80319.1"/>
    </source>
</evidence>